<dbReference type="Proteomes" id="UP000216225">
    <property type="component" value="Unassembled WGS sequence"/>
</dbReference>
<dbReference type="AlphaFoldDB" id="A0A3R7FIA4"/>
<comment type="subcellular location">
    <subcellularLocation>
        <location evidence="1">Membrane</location>
        <topology evidence="1">Multi-pass membrane protein</topology>
    </subcellularLocation>
</comment>
<evidence type="ECO:0000256" key="1">
    <source>
        <dbReference type="ARBA" id="ARBA00004141"/>
    </source>
</evidence>
<dbReference type="InterPro" id="IPR004752">
    <property type="entry name" value="AmpG_permease/AT-1"/>
</dbReference>
<protein>
    <submittedName>
        <fullName evidence="7">MFS transporter</fullName>
    </submittedName>
</protein>
<evidence type="ECO:0000313" key="7">
    <source>
        <dbReference type="EMBL" id="RKJ99456.1"/>
    </source>
</evidence>
<dbReference type="RefSeq" id="WP_115010565.1">
    <property type="nucleotide sequence ID" value="NZ_NKDB02000001.1"/>
</dbReference>
<feature type="transmembrane region" description="Helical" evidence="6">
    <location>
        <begin position="180"/>
        <end position="201"/>
    </location>
</feature>
<dbReference type="InterPro" id="IPR011701">
    <property type="entry name" value="MFS"/>
</dbReference>
<keyword evidence="2" id="KW-0813">Transport</keyword>
<feature type="transmembrane region" description="Helical" evidence="6">
    <location>
        <begin position="320"/>
        <end position="343"/>
    </location>
</feature>
<dbReference type="EMBL" id="NKDB02000001">
    <property type="protein sequence ID" value="RKJ99456.1"/>
    <property type="molecule type" value="Genomic_DNA"/>
</dbReference>
<feature type="transmembrane region" description="Helical" evidence="6">
    <location>
        <begin position="43"/>
        <end position="64"/>
    </location>
</feature>
<feature type="transmembrane region" description="Helical" evidence="6">
    <location>
        <begin position="264"/>
        <end position="287"/>
    </location>
</feature>
<keyword evidence="4 6" id="KW-1133">Transmembrane helix</keyword>
<evidence type="ECO:0000256" key="2">
    <source>
        <dbReference type="ARBA" id="ARBA00022448"/>
    </source>
</evidence>
<feature type="transmembrane region" description="Helical" evidence="6">
    <location>
        <begin position="381"/>
        <end position="401"/>
    </location>
</feature>
<feature type="transmembrane region" description="Helical" evidence="6">
    <location>
        <begin position="355"/>
        <end position="375"/>
    </location>
</feature>
<reference evidence="7 8" key="1">
    <citation type="submission" date="2018-09" db="EMBL/GenBank/DDBJ databases">
        <title>Genome comparison of Alicycliphilus sp. BQ1, a polyurethanolytic bacterium, with its closest phylogenetic relatives Alicycliphilus denitrificans BC and K601, unable to attack polyurethane.</title>
        <authorList>
            <person name="Loza-Tavera H."/>
            <person name="Lozano L."/>
            <person name="Cevallos M."/>
            <person name="Maya-Lucas O."/>
            <person name="Garcia-Mena J."/>
            <person name="Hernandez J."/>
        </authorList>
    </citation>
    <scope>NUCLEOTIDE SEQUENCE [LARGE SCALE GENOMIC DNA]</scope>
    <source>
        <strain evidence="7 8">BQ1</strain>
    </source>
</reference>
<evidence type="ECO:0000256" key="6">
    <source>
        <dbReference type="SAM" id="Phobius"/>
    </source>
</evidence>
<dbReference type="GO" id="GO:0022857">
    <property type="term" value="F:transmembrane transporter activity"/>
    <property type="evidence" value="ECO:0007669"/>
    <property type="project" value="InterPro"/>
</dbReference>
<feature type="transmembrane region" description="Helical" evidence="6">
    <location>
        <begin position="153"/>
        <end position="174"/>
    </location>
</feature>
<dbReference type="GO" id="GO:0016020">
    <property type="term" value="C:membrane"/>
    <property type="evidence" value="ECO:0007669"/>
    <property type="project" value="UniProtKB-SubCell"/>
</dbReference>
<evidence type="ECO:0000256" key="4">
    <source>
        <dbReference type="ARBA" id="ARBA00022989"/>
    </source>
</evidence>
<gene>
    <name evidence="7" type="ORF">CE154_006915</name>
</gene>
<dbReference type="PANTHER" id="PTHR12778:SF10">
    <property type="entry name" value="MAJOR FACILITATOR SUPERFAMILY DOMAIN-CONTAINING PROTEIN 3"/>
    <property type="match status" value="1"/>
</dbReference>
<keyword evidence="3 6" id="KW-0812">Transmembrane</keyword>
<feature type="transmembrane region" description="Helical" evidence="6">
    <location>
        <begin position="85"/>
        <end position="109"/>
    </location>
</feature>
<evidence type="ECO:0000313" key="8">
    <source>
        <dbReference type="Proteomes" id="UP000216225"/>
    </source>
</evidence>
<sequence length="405" mass="41572">MRTETRLGLGALLAALAGIYVTQTLVTTIAMQSLPVLLRQAGASLQLVGLSALFMLPWALRFLWAPAVERWRLPAGTARRRSRTLILRGQWLLAAGMLAVASAGVAGGLSLQAHGAWLLALFFAAAVLAATVDVACGGFAVDQLTEERRGWGNTAKVGGSYFGMLLGGSAFLLLADRHGWPLALGAGGAAIVLLTLPLLAVREPQRAQAGDALARPSLRHAWQRPQVRRGLLLALVLGAGVRTAMVMTGPLLLDKGASMADLAWLFGAFSVGAGLAGTALGGLLVRWARGWRAVWMAVALESAVLAALAVGAASLPLAGLTALVGLLFGAMACGFVAIYSALMGLTSPSQPGVDFALFQCADALIAMAGGVAGGWLAQRFGYGACFALAAVMAAAAAAFAARRHG</sequence>
<keyword evidence="5 6" id="KW-0472">Membrane</keyword>
<dbReference type="Pfam" id="PF07690">
    <property type="entry name" value="MFS_1"/>
    <property type="match status" value="1"/>
</dbReference>
<comment type="caution">
    <text evidence="7">The sequence shown here is derived from an EMBL/GenBank/DDBJ whole genome shotgun (WGS) entry which is preliminary data.</text>
</comment>
<name>A0A3R7FIA4_9BURK</name>
<dbReference type="Gene3D" id="1.20.1250.20">
    <property type="entry name" value="MFS general substrate transporter like domains"/>
    <property type="match status" value="1"/>
</dbReference>
<feature type="transmembrane region" description="Helical" evidence="6">
    <location>
        <begin position="231"/>
        <end position="252"/>
    </location>
</feature>
<evidence type="ECO:0000256" key="5">
    <source>
        <dbReference type="ARBA" id="ARBA00023136"/>
    </source>
</evidence>
<dbReference type="PANTHER" id="PTHR12778">
    <property type="entry name" value="SOLUTE CARRIER FAMILY 33 ACETYL-COA TRANSPORTER -RELATED"/>
    <property type="match status" value="1"/>
</dbReference>
<evidence type="ECO:0000256" key="3">
    <source>
        <dbReference type="ARBA" id="ARBA00022692"/>
    </source>
</evidence>
<proteinExistence type="predicted"/>
<feature type="transmembrane region" description="Helical" evidence="6">
    <location>
        <begin position="115"/>
        <end position="141"/>
    </location>
</feature>
<organism evidence="7 8">
    <name type="scientific">Alicycliphilus denitrificans</name>
    <dbReference type="NCBI Taxonomy" id="179636"/>
    <lineage>
        <taxon>Bacteria</taxon>
        <taxon>Pseudomonadati</taxon>
        <taxon>Pseudomonadota</taxon>
        <taxon>Betaproteobacteria</taxon>
        <taxon>Burkholderiales</taxon>
        <taxon>Comamonadaceae</taxon>
        <taxon>Alicycliphilus</taxon>
    </lineage>
</organism>
<dbReference type="InterPro" id="IPR036259">
    <property type="entry name" value="MFS_trans_sf"/>
</dbReference>
<feature type="transmembrane region" description="Helical" evidence="6">
    <location>
        <begin position="7"/>
        <end position="31"/>
    </location>
</feature>
<dbReference type="SUPFAM" id="SSF103473">
    <property type="entry name" value="MFS general substrate transporter"/>
    <property type="match status" value="1"/>
</dbReference>
<feature type="transmembrane region" description="Helical" evidence="6">
    <location>
        <begin position="294"/>
        <end position="314"/>
    </location>
</feature>
<accession>A0A3R7FIA4</accession>